<dbReference type="InterPro" id="IPR003607">
    <property type="entry name" value="HD/PDEase_dom"/>
</dbReference>
<dbReference type="GO" id="GO:0006203">
    <property type="term" value="P:dGTP catabolic process"/>
    <property type="evidence" value="ECO:0007669"/>
    <property type="project" value="TreeGrafter"/>
</dbReference>
<dbReference type="Gene3D" id="1.10.3210.10">
    <property type="entry name" value="Hypothetical protein af1432"/>
    <property type="match status" value="1"/>
</dbReference>
<proteinExistence type="predicted"/>
<dbReference type="PANTHER" id="PTHR11373">
    <property type="entry name" value="DEOXYNUCLEOSIDE TRIPHOSPHATE TRIPHOSPHOHYDROLASE"/>
    <property type="match status" value="1"/>
</dbReference>
<dbReference type="Pfam" id="PF01966">
    <property type="entry name" value="HD"/>
    <property type="match status" value="1"/>
</dbReference>
<comment type="caution">
    <text evidence="2">The sequence shown here is derived from an EMBL/GenBank/DDBJ whole genome shotgun (WGS) entry which is preliminary data.</text>
</comment>
<dbReference type="PANTHER" id="PTHR11373:SF4">
    <property type="entry name" value="DEOXYNUCLEOSIDE TRIPHOSPHATE TRIPHOSPHOHYDROLASE SAMHD1"/>
    <property type="match status" value="1"/>
</dbReference>
<dbReference type="CDD" id="cd00077">
    <property type="entry name" value="HDc"/>
    <property type="match status" value="1"/>
</dbReference>
<dbReference type="AlphaFoldDB" id="A0A7C4JMD5"/>
<dbReference type="InterPro" id="IPR006674">
    <property type="entry name" value="HD_domain"/>
</dbReference>
<organism evidence="2">
    <name type="scientific">Staphylothermus marinus</name>
    <dbReference type="NCBI Taxonomy" id="2280"/>
    <lineage>
        <taxon>Archaea</taxon>
        <taxon>Thermoproteota</taxon>
        <taxon>Thermoprotei</taxon>
        <taxon>Desulfurococcales</taxon>
        <taxon>Desulfurococcaceae</taxon>
        <taxon>Staphylothermus</taxon>
    </lineage>
</organism>
<dbReference type="InterPro" id="IPR050135">
    <property type="entry name" value="dGTPase-like"/>
</dbReference>
<evidence type="ECO:0000259" key="1">
    <source>
        <dbReference type="SMART" id="SM00471"/>
    </source>
</evidence>
<dbReference type="EMBL" id="DTBP01000031">
    <property type="protein sequence ID" value="HGQ74282.1"/>
    <property type="molecule type" value="Genomic_DNA"/>
</dbReference>
<name>A0A7C4JMD5_STAMA</name>
<accession>A0A7C4JMD5</accession>
<reference evidence="2" key="1">
    <citation type="journal article" date="2020" name="mSystems">
        <title>Genome- and Community-Level Interaction Insights into Carbon Utilization and Element Cycling Functions of Hydrothermarchaeota in Hydrothermal Sediment.</title>
        <authorList>
            <person name="Zhou Z."/>
            <person name="Liu Y."/>
            <person name="Xu W."/>
            <person name="Pan J."/>
            <person name="Luo Z.H."/>
            <person name="Li M."/>
        </authorList>
    </citation>
    <scope>NUCLEOTIDE SEQUENCE [LARGE SCALE GENOMIC DNA]</scope>
    <source>
        <strain evidence="2">SpSt-648</strain>
    </source>
</reference>
<gene>
    <name evidence="2" type="ORF">ENU20_04325</name>
</gene>
<dbReference type="SUPFAM" id="SSF109604">
    <property type="entry name" value="HD-domain/PDEase-like"/>
    <property type="match status" value="1"/>
</dbReference>
<dbReference type="SMART" id="SM00471">
    <property type="entry name" value="HDc"/>
    <property type="match status" value="1"/>
</dbReference>
<evidence type="ECO:0000313" key="2">
    <source>
        <dbReference type="EMBL" id="HGQ74282.1"/>
    </source>
</evidence>
<sequence>MNLEKIYIRDAVYDEIPVYRSIEEPIINSWIIQRLRYIKQLQLTYLVYPSATHTRFEHSLGVMHTASEFINYIFSNNSIEDVMNKLGIKTNEKTFEILLRITVRLAGLLHDIGHGPFGHLFDDIIIPIIADGNERIVLKRKCFSHEVIGFLIYWKKIRENLKKMLEKTEELSSLSDLLIEWLDQILIPICLEDGKLVYHNLFKVGEEGFGYLLRMLVRDFLYTADILDYLVRDSIYTGAVELGLINRVRLMRSVKLVHKDEIIKMLESREVAGEEALLDLNNKLLDRIPSPYLIFIRDKVRPDLVRYLHARRLMYENVYLHPVVEAFQWSVQEVFLNDMVWYHIVGIDKKSFIKLIIDSLIDPGKSSVDELISIYLRLVDDTLLKAKEFVETHSLCRTDVGKHIDSIFNNRKPRFKMLVREIVNGIPVYTDKPLSDMYISIVERLRKNIIEKSGLSYEDDVKLVIDKIDIYPGSAWNIQGPYIYLLLDKVYGHWLESISEFSNKNMLTNIGEIRLFVSRDTGNEVKKRLIEAFKNEILKKEDVREELKHIIRLTTKSYVTM</sequence>
<protein>
    <submittedName>
        <fullName evidence="2">HD domain-containing protein</fullName>
    </submittedName>
</protein>
<dbReference type="GO" id="GO:0008832">
    <property type="term" value="F:dGTPase activity"/>
    <property type="evidence" value="ECO:0007669"/>
    <property type="project" value="TreeGrafter"/>
</dbReference>
<feature type="domain" description="HD/PDEase" evidence="1">
    <location>
        <begin position="51"/>
        <end position="239"/>
    </location>
</feature>